<dbReference type="PANTHER" id="PTHR22881">
    <property type="entry name" value="BROMODOMAIN CONTAINING PROTEIN"/>
    <property type="match status" value="1"/>
</dbReference>
<dbReference type="STRING" id="65489.A0A0D3FI37"/>
<feature type="region of interest" description="Disordered" evidence="3">
    <location>
        <begin position="368"/>
        <end position="396"/>
    </location>
</feature>
<feature type="compositionally biased region" description="Low complexity" evidence="3">
    <location>
        <begin position="381"/>
        <end position="392"/>
    </location>
</feature>
<dbReference type="SUPFAM" id="SSF47370">
    <property type="entry name" value="Bromodomain"/>
    <property type="match status" value="1"/>
</dbReference>
<dbReference type="AlphaFoldDB" id="A0A0D3FI37"/>
<dbReference type="SMART" id="SM00297">
    <property type="entry name" value="BROMO"/>
    <property type="match status" value="1"/>
</dbReference>
<feature type="region of interest" description="Disordered" evidence="3">
    <location>
        <begin position="425"/>
        <end position="483"/>
    </location>
</feature>
<dbReference type="PaxDb" id="65489-OBART03G16210.1"/>
<evidence type="ECO:0000259" key="4">
    <source>
        <dbReference type="PROSITE" id="PS50014"/>
    </source>
</evidence>
<evidence type="ECO:0000256" key="3">
    <source>
        <dbReference type="SAM" id="MobiDB-lite"/>
    </source>
</evidence>
<reference evidence="5" key="1">
    <citation type="journal article" date="2009" name="Rice">
        <title>De Novo Next Generation Sequencing of Plant Genomes.</title>
        <authorList>
            <person name="Rounsley S."/>
            <person name="Marri P.R."/>
            <person name="Yu Y."/>
            <person name="He R."/>
            <person name="Sisneros N."/>
            <person name="Goicoechea J.L."/>
            <person name="Lee S.J."/>
            <person name="Angelova A."/>
            <person name="Kudrna D."/>
            <person name="Luo M."/>
            <person name="Affourtit J."/>
            <person name="Desany B."/>
            <person name="Knight J."/>
            <person name="Niazi F."/>
            <person name="Egholm M."/>
            <person name="Wing R.A."/>
        </authorList>
    </citation>
    <scope>NUCLEOTIDE SEQUENCE [LARGE SCALE GENOMIC DNA]</scope>
    <source>
        <strain evidence="5">cv. IRGC 105608</strain>
    </source>
</reference>
<dbReference type="PANTHER" id="PTHR22881:SF26">
    <property type="entry name" value="BROMODOMAIN CONTAINING PROTEIN, EXPRESSED"/>
    <property type="match status" value="1"/>
</dbReference>
<feature type="region of interest" description="Disordered" evidence="3">
    <location>
        <begin position="498"/>
        <end position="524"/>
    </location>
</feature>
<sequence length="524" mass="56588">MSGKGKRRSARLLKLEEQKNDDTTATGCLLDPWQIIRNSIAGVRGKRKRNEEIQGEASSSQALCATTDINNLSSKSSAVQIIEYILDTLEMRDTHELFAMPDDIQVTDYAERVNRPGDFATLRQKNKDGMYNTLEQFENDVYMVFQKAMSINSEDTIPYREAMSLLHQAKQVFLSLKSNQMYSESELAAWRQKNLVSQSPAKLNGKFDGSKVGSGSGAGGAAPTTPQRPSAPARKKIAAKTGAVAAATSVKSTTRQRAARESNGAPGRRARKAASVTPGTAEHGGAGASATVEQRRLAYADEADHGGWRPVPVVSTGQHATLVYRPQTAAHTYQDSLRRFVRHAGLKARVAAEFRSLECDVRARQAAPAPGYWPNAPAPARPAGRSSRAAGNKAPPRCRLETDEVLKLLVLIGRPAFMERARRVLGHERQESSSKQGHDQKPAVTRAGDDDGGAKAGVTEAKPGKKKGSASKPAAVEFGPFAPPKLVIPGRQLGFSQFAGSSSQPFKVTPTTPNVPDKKKKKRG</sequence>
<proteinExistence type="predicted"/>
<feature type="compositionally biased region" description="Basic and acidic residues" evidence="3">
    <location>
        <begin position="425"/>
        <end position="453"/>
    </location>
</feature>
<keyword evidence="1 2" id="KW-0103">Bromodomain</keyword>
<organism evidence="5">
    <name type="scientific">Oryza barthii</name>
    <dbReference type="NCBI Taxonomy" id="65489"/>
    <lineage>
        <taxon>Eukaryota</taxon>
        <taxon>Viridiplantae</taxon>
        <taxon>Streptophyta</taxon>
        <taxon>Embryophyta</taxon>
        <taxon>Tracheophyta</taxon>
        <taxon>Spermatophyta</taxon>
        <taxon>Magnoliopsida</taxon>
        <taxon>Liliopsida</taxon>
        <taxon>Poales</taxon>
        <taxon>Poaceae</taxon>
        <taxon>BOP clade</taxon>
        <taxon>Oryzoideae</taxon>
        <taxon>Oryzeae</taxon>
        <taxon>Oryzinae</taxon>
        <taxon>Oryza</taxon>
    </lineage>
</organism>
<dbReference type="Gene3D" id="1.20.920.10">
    <property type="entry name" value="Bromodomain-like"/>
    <property type="match status" value="1"/>
</dbReference>
<keyword evidence="6" id="KW-1185">Reference proteome</keyword>
<dbReference type="HOGENOM" id="CLU_520125_0_0_1"/>
<evidence type="ECO:0000313" key="5">
    <source>
        <dbReference type="EnsemblPlants" id="OBART03G16210.1"/>
    </source>
</evidence>
<protein>
    <recommendedName>
        <fullName evidence="4">Bromo domain-containing protein</fullName>
    </recommendedName>
</protein>
<reference evidence="5" key="2">
    <citation type="submission" date="2015-03" db="UniProtKB">
        <authorList>
            <consortium name="EnsemblPlants"/>
        </authorList>
    </citation>
    <scope>IDENTIFICATION</scope>
</reference>
<feature type="compositionally biased region" description="Low complexity" evidence="3">
    <location>
        <begin position="239"/>
        <end position="253"/>
    </location>
</feature>
<evidence type="ECO:0000313" key="6">
    <source>
        <dbReference type="Proteomes" id="UP000026960"/>
    </source>
</evidence>
<feature type="compositionally biased region" description="Polar residues" evidence="3">
    <location>
        <begin position="498"/>
        <end position="514"/>
    </location>
</feature>
<dbReference type="InterPro" id="IPR051831">
    <property type="entry name" value="Bromodomain_contain_prot"/>
</dbReference>
<dbReference type="Gramene" id="OBART03G16210.1">
    <property type="protein sequence ID" value="OBART03G16210.1"/>
    <property type="gene ID" value="OBART03G16210"/>
</dbReference>
<evidence type="ECO:0000256" key="2">
    <source>
        <dbReference type="PROSITE-ProRule" id="PRU00035"/>
    </source>
</evidence>
<dbReference type="EnsemblPlants" id="OBART03G16210.1">
    <property type="protein sequence ID" value="OBART03G16210.1"/>
    <property type="gene ID" value="OBART03G16210"/>
</dbReference>
<name>A0A0D3FI37_9ORYZ</name>
<feature type="domain" description="Bromo" evidence="4">
    <location>
        <begin position="89"/>
        <end position="159"/>
    </location>
</feature>
<dbReference type="eggNOG" id="KOG0955">
    <property type="taxonomic scope" value="Eukaryota"/>
</dbReference>
<feature type="region of interest" description="Disordered" evidence="3">
    <location>
        <begin position="200"/>
        <end position="291"/>
    </location>
</feature>
<dbReference type="PRINTS" id="PR00503">
    <property type="entry name" value="BROMODOMAIN"/>
</dbReference>
<dbReference type="Proteomes" id="UP000026960">
    <property type="component" value="Chromosome 3"/>
</dbReference>
<dbReference type="Pfam" id="PF00439">
    <property type="entry name" value="Bromodomain"/>
    <property type="match status" value="1"/>
</dbReference>
<evidence type="ECO:0000256" key="1">
    <source>
        <dbReference type="ARBA" id="ARBA00023117"/>
    </source>
</evidence>
<accession>A0A0D3FI37</accession>
<dbReference type="PROSITE" id="PS50014">
    <property type="entry name" value="BROMODOMAIN_2"/>
    <property type="match status" value="1"/>
</dbReference>
<dbReference type="InterPro" id="IPR001487">
    <property type="entry name" value="Bromodomain"/>
</dbReference>
<dbReference type="InterPro" id="IPR036427">
    <property type="entry name" value="Bromodomain-like_sf"/>
</dbReference>